<name>A0A382F1U6_9ZZZZ</name>
<gene>
    <name evidence="2" type="ORF">METZ01_LOCUS209027</name>
</gene>
<proteinExistence type="predicted"/>
<dbReference type="Gene3D" id="3.90.1720.10">
    <property type="entry name" value="endopeptidase domain like (from Nostoc punctiforme)"/>
    <property type="match status" value="1"/>
</dbReference>
<dbReference type="Pfam" id="PF05708">
    <property type="entry name" value="Peptidase_C92"/>
    <property type="match status" value="1"/>
</dbReference>
<organism evidence="2">
    <name type="scientific">marine metagenome</name>
    <dbReference type="NCBI Taxonomy" id="408172"/>
    <lineage>
        <taxon>unclassified sequences</taxon>
        <taxon>metagenomes</taxon>
        <taxon>ecological metagenomes</taxon>
    </lineage>
</organism>
<protein>
    <submittedName>
        <fullName evidence="2">Uncharacterized protein</fullName>
    </submittedName>
</protein>
<sequence>VKANRIKHLFEAVMCLTMLFGLSGCAGFDGFVRKTGPEYDVEIQSWQRIIETKGGNGMWLVSRGYRAGDNLVAISTFSHYSHIGILDHDRGKVIEPLWSGNLETPLEDFLGISHRVVLVQPESWTPEKGSKALAKARSQLGKKYDFSGLIGLPSSNRWYCSELASWCWGRQSDRFGPWHVIHPRRHLKMGRTLFESGPRDGQPDEVPSASTTLR</sequence>
<dbReference type="InterPro" id="IPR024453">
    <property type="entry name" value="Peptidase_C92"/>
</dbReference>
<dbReference type="InterPro" id="IPR038765">
    <property type="entry name" value="Papain-like_cys_pep_sf"/>
</dbReference>
<evidence type="ECO:0000313" key="2">
    <source>
        <dbReference type="EMBL" id="SVB56173.1"/>
    </source>
</evidence>
<reference evidence="2" key="1">
    <citation type="submission" date="2018-05" db="EMBL/GenBank/DDBJ databases">
        <authorList>
            <person name="Lanie J.A."/>
            <person name="Ng W.-L."/>
            <person name="Kazmierczak K.M."/>
            <person name="Andrzejewski T.M."/>
            <person name="Davidsen T.M."/>
            <person name="Wayne K.J."/>
            <person name="Tettelin H."/>
            <person name="Glass J.I."/>
            <person name="Rusch D."/>
            <person name="Podicherti R."/>
            <person name="Tsui H.-C.T."/>
            <person name="Winkler M.E."/>
        </authorList>
    </citation>
    <scope>NUCLEOTIDE SEQUENCE</scope>
</reference>
<feature type="non-terminal residue" evidence="2">
    <location>
        <position position="1"/>
    </location>
</feature>
<dbReference type="SUPFAM" id="SSF54001">
    <property type="entry name" value="Cysteine proteinases"/>
    <property type="match status" value="1"/>
</dbReference>
<dbReference type="AlphaFoldDB" id="A0A382F1U6"/>
<feature type="region of interest" description="Disordered" evidence="1">
    <location>
        <begin position="193"/>
        <end position="214"/>
    </location>
</feature>
<accession>A0A382F1U6</accession>
<evidence type="ECO:0000256" key="1">
    <source>
        <dbReference type="SAM" id="MobiDB-lite"/>
    </source>
</evidence>
<dbReference type="EMBL" id="UINC01047205">
    <property type="protein sequence ID" value="SVB56173.1"/>
    <property type="molecule type" value="Genomic_DNA"/>
</dbReference>